<dbReference type="EMBL" id="CADEBC010000561">
    <property type="protein sequence ID" value="CAB3253937.1"/>
    <property type="molecule type" value="Genomic_DNA"/>
</dbReference>
<dbReference type="Proteomes" id="UP000494106">
    <property type="component" value="Unassembled WGS sequence"/>
</dbReference>
<evidence type="ECO:0000313" key="2">
    <source>
        <dbReference type="Proteomes" id="UP000494106"/>
    </source>
</evidence>
<name>A0A8S1B766_ARCPL</name>
<gene>
    <name evidence="1" type="ORF">APLA_LOCUS14352</name>
</gene>
<proteinExistence type="predicted"/>
<accession>A0A8S1B766</accession>
<protein>
    <submittedName>
        <fullName evidence="1">Uncharacterized protein</fullName>
    </submittedName>
</protein>
<evidence type="ECO:0000313" key="1">
    <source>
        <dbReference type="EMBL" id="CAB3253937.1"/>
    </source>
</evidence>
<dbReference type="AlphaFoldDB" id="A0A8S1B766"/>
<reference evidence="1 2" key="1">
    <citation type="submission" date="2020-04" db="EMBL/GenBank/DDBJ databases">
        <authorList>
            <person name="Wallbank WR R."/>
            <person name="Pardo Diaz C."/>
            <person name="Kozak K."/>
            <person name="Martin S."/>
            <person name="Jiggins C."/>
            <person name="Moest M."/>
            <person name="Warren A I."/>
            <person name="Byers J.R.P. K."/>
            <person name="Montejo-Kovacevich G."/>
            <person name="Yen C E."/>
        </authorList>
    </citation>
    <scope>NUCLEOTIDE SEQUENCE [LARGE SCALE GENOMIC DNA]</scope>
</reference>
<sequence>MRITKKAKRKSVNSEKLVRHKYCIIRPLAASRVNTRFTTSIILLRVHYSVCCSTTEYCDQHIQSSVSVTRKTSRKVSFKVKTLFENGIT</sequence>
<comment type="caution">
    <text evidence="1">The sequence shown here is derived from an EMBL/GenBank/DDBJ whole genome shotgun (WGS) entry which is preliminary data.</text>
</comment>
<keyword evidence="2" id="KW-1185">Reference proteome</keyword>
<organism evidence="1 2">
    <name type="scientific">Arctia plantaginis</name>
    <name type="common">Wood tiger moth</name>
    <name type="synonym">Phalaena plantaginis</name>
    <dbReference type="NCBI Taxonomy" id="874455"/>
    <lineage>
        <taxon>Eukaryota</taxon>
        <taxon>Metazoa</taxon>
        <taxon>Ecdysozoa</taxon>
        <taxon>Arthropoda</taxon>
        <taxon>Hexapoda</taxon>
        <taxon>Insecta</taxon>
        <taxon>Pterygota</taxon>
        <taxon>Neoptera</taxon>
        <taxon>Endopterygota</taxon>
        <taxon>Lepidoptera</taxon>
        <taxon>Glossata</taxon>
        <taxon>Ditrysia</taxon>
        <taxon>Noctuoidea</taxon>
        <taxon>Erebidae</taxon>
        <taxon>Arctiinae</taxon>
        <taxon>Arctia</taxon>
    </lineage>
</organism>